<evidence type="ECO:0000256" key="1">
    <source>
        <dbReference type="ARBA" id="ARBA00022490"/>
    </source>
</evidence>
<comment type="subcellular location">
    <subcellularLocation>
        <location evidence="3">Cytoplasm</location>
    </subcellularLocation>
    <text evidence="3">The tmRNA-SmpB complex associates with stalled 70S ribosomes.</text>
</comment>
<dbReference type="GO" id="GO:0005829">
    <property type="term" value="C:cytosol"/>
    <property type="evidence" value="ECO:0007669"/>
    <property type="project" value="TreeGrafter"/>
</dbReference>
<sequence>MSKKNKKEKNNISSGEIVKNKKALFNYEIIEKYESGIVLLGTEVKSLRERAVNMSDSYASFKKGELFIVNMHISQYHFGNRNNHEPLRERKLLMKKRELKRLFGKVKEQGLTLIPISLYFSKGKIKVEIALAKGKKLHDKRETLKRKTLDREMERYIKR</sequence>
<dbReference type="NCBIfam" id="NF003843">
    <property type="entry name" value="PRK05422.1"/>
    <property type="match status" value="1"/>
</dbReference>
<dbReference type="PANTHER" id="PTHR30308:SF2">
    <property type="entry name" value="SSRA-BINDING PROTEIN"/>
    <property type="match status" value="1"/>
</dbReference>
<protein>
    <recommendedName>
        <fullName evidence="3">SsrA-binding protein</fullName>
    </recommendedName>
    <alternativeName>
        <fullName evidence="3">Small protein B</fullName>
    </alternativeName>
</protein>
<dbReference type="EMBL" id="SAYE01000009">
    <property type="protein sequence ID" value="TXJ51161.1"/>
    <property type="molecule type" value="Genomic_DNA"/>
</dbReference>
<dbReference type="CDD" id="cd09294">
    <property type="entry name" value="SmpB"/>
    <property type="match status" value="1"/>
</dbReference>
<dbReference type="GO" id="GO:0070930">
    <property type="term" value="P:trans-translation-dependent protein tagging"/>
    <property type="evidence" value="ECO:0007669"/>
    <property type="project" value="TreeGrafter"/>
</dbReference>
<dbReference type="RefSeq" id="WP_147717812.1">
    <property type="nucleotide sequence ID" value="NZ_SAXU01000001.1"/>
</dbReference>
<evidence type="ECO:0000256" key="2">
    <source>
        <dbReference type="ARBA" id="ARBA00022884"/>
    </source>
</evidence>
<keyword evidence="2 3" id="KW-0694">RNA-binding</keyword>
<evidence type="ECO:0000313" key="5">
    <source>
        <dbReference type="EMBL" id="TXJ51161.1"/>
    </source>
</evidence>
<dbReference type="GO" id="GO:0003723">
    <property type="term" value="F:RNA binding"/>
    <property type="evidence" value="ECO:0007669"/>
    <property type="project" value="UniProtKB-UniRule"/>
</dbReference>
<evidence type="ECO:0000313" key="7">
    <source>
        <dbReference type="Proteomes" id="UP000324638"/>
    </source>
</evidence>
<evidence type="ECO:0000256" key="3">
    <source>
        <dbReference type="HAMAP-Rule" id="MF_00023"/>
    </source>
</evidence>
<dbReference type="NCBIfam" id="TIGR00086">
    <property type="entry name" value="smpB"/>
    <property type="match status" value="1"/>
</dbReference>
<dbReference type="InterPro" id="IPR000037">
    <property type="entry name" value="SsrA-bd_prot"/>
</dbReference>
<dbReference type="PROSITE" id="PS01317">
    <property type="entry name" value="SSRP"/>
    <property type="match status" value="1"/>
</dbReference>
<proteinExistence type="inferred from homology"/>
<dbReference type="SUPFAM" id="SSF74982">
    <property type="entry name" value="Small protein B (SmpB)"/>
    <property type="match status" value="1"/>
</dbReference>
<reference evidence="6 7" key="1">
    <citation type="journal article" date="1992" name="Lakartidningen">
        <title>[Penicillin V and not amoxicillin is the first choice preparation in acute otitis].</title>
        <authorList>
            <person name="Kamme C."/>
            <person name="Lundgren K."/>
            <person name="Prellner K."/>
        </authorList>
    </citation>
    <scope>NUCLEOTIDE SEQUENCE [LARGE SCALE GENOMIC DNA]</scope>
    <source>
        <strain evidence="4 7">513A</strain>
        <strain evidence="5 6">PC3939II</strain>
    </source>
</reference>
<evidence type="ECO:0000313" key="6">
    <source>
        <dbReference type="Proteomes" id="UP000322307"/>
    </source>
</evidence>
<dbReference type="Gene3D" id="2.40.280.10">
    <property type="match status" value="1"/>
</dbReference>
<dbReference type="Proteomes" id="UP000322307">
    <property type="component" value="Unassembled WGS sequence"/>
</dbReference>
<gene>
    <name evidence="3 4" type="primary">smpB</name>
    <name evidence="4" type="ORF">EPJ79_04995</name>
    <name evidence="5" type="ORF">EPJ84_04640</name>
</gene>
<dbReference type="GO" id="GO:0070929">
    <property type="term" value="P:trans-translation"/>
    <property type="evidence" value="ECO:0007669"/>
    <property type="project" value="UniProtKB-UniRule"/>
</dbReference>
<dbReference type="EMBL" id="SAXU01000001">
    <property type="protein sequence ID" value="TXJ20502.1"/>
    <property type="molecule type" value="Genomic_DNA"/>
</dbReference>
<keyword evidence="1 3" id="KW-0963">Cytoplasm</keyword>
<dbReference type="PANTHER" id="PTHR30308">
    <property type="entry name" value="TMRNA-BINDING COMPONENT OF TRANS-TRANSLATION TAGGING COMPLEX"/>
    <property type="match status" value="1"/>
</dbReference>
<accession>A0A5C8D8N7</accession>
<comment type="caution">
    <text evidence="4">The sequence shown here is derived from an EMBL/GenBank/DDBJ whole genome shotgun (WGS) entry which is preliminary data.</text>
</comment>
<dbReference type="HAMAP" id="MF_00023">
    <property type="entry name" value="SmpB"/>
    <property type="match status" value="1"/>
</dbReference>
<comment type="function">
    <text evidence="3">Required for rescue of stalled ribosomes mediated by trans-translation. Binds to transfer-messenger RNA (tmRNA), required for stable association of tmRNA with ribosomes. tmRNA and SmpB together mimic tRNA shape, replacing the anticodon stem-loop with SmpB. tmRNA is encoded by the ssrA gene; the 2 termini fold to resemble tRNA(Ala) and it encodes a 'tag peptide', a short internal open reading frame. During trans-translation Ala-aminoacylated tmRNA acts like a tRNA, entering the A-site of stalled ribosomes, displacing the stalled mRNA. The ribosome then switches to translate the ORF on the tmRNA; the nascent peptide is terminated with the 'tag peptide' encoded by the tmRNA and targeted for degradation. The ribosome is freed to recommence translation, which seems to be the essential function of trans-translation.</text>
</comment>
<reference evidence="4" key="2">
    <citation type="submission" date="2019-01" db="EMBL/GenBank/DDBJ databases">
        <authorList>
            <person name="Thorell K."/>
        </authorList>
    </citation>
    <scope>NUCLEOTIDE SEQUENCE</scope>
    <source>
        <strain evidence="4">513A</strain>
        <strain evidence="5">PC3939II</strain>
    </source>
</reference>
<dbReference type="AlphaFoldDB" id="A0A5C8D8N7"/>
<evidence type="ECO:0000313" key="4">
    <source>
        <dbReference type="EMBL" id="TXJ20502.1"/>
    </source>
</evidence>
<dbReference type="Pfam" id="PF01668">
    <property type="entry name" value="SmpB"/>
    <property type="match status" value="1"/>
</dbReference>
<organism evidence="4 7">
    <name type="scientific">Brachyspira aalborgi</name>
    <dbReference type="NCBI Taxonomy" id="29522"/>
    <lineage>
        <taxon>Bacteria</taxon>
        <taxon>Pseudomonadati</taxon>
        <taxon>Spirochaetota</taxon>
        <taxon>Spirochaetia</taxon>
        <taxon>Brachyspirales</taxon>
        <taxon>Brachyspiraceae</taxon>
        <taxon>Brachyspira</taxon>
    </lineage>
</organism>
<name>A0A5C8D8N7_9SPIR</name>
<comment type="similarity">
    <text evidence="3">Belongs to the SmpB family.</text>
</comment>
<dbReference type="InterPro" id="IPR023620">
    <property type="entry name" value="SmpB"/>
</dbReference>
<dbReference type="InterPro" id="IPR020081">
    <property type="entry name" value="SsrA-bd_prot_CS"/>
</dbReference>
<dbReference type="Proteomes" id="UP000324638">
    <property type="component" value="Unassembled WGS sequence"/>
</dbReference>